<proteinExistence type="predicted"/>
<protein>
    <submittedName>
        <fullName evidence="1">Uncharacterized protein</fullName>
    </submittedName>
</protein>
<name>A0A0A9GB25_ARUDO</name>
<evidence type="ECO:0000313" key="1">
    <source>
        <dbReference type="EMBL" id="JAE21672.1"/>
    </source>
</evidence>
<reference evidence="1" key="1">
    <citation type="submission" date="2014-09" db="EMBL/GenBank/DDBJ databases">
        <authorList>
            <person name="Magalhaes I.L.F."/>
            <person name="Oliveira U."/>
            <person name="Santos F.R."/>
            <person name="Vidigal T.H.D.A."/>
            <person name="Brescovit A.D."/>
            <person name="Santos A.J."/>
        </authorList>
    </citation>
    <scope>NUCLEOTIDE SEQUENCE</scope>
    <source>
        <tissue evidence="1">Shoot tissue taken approximately 20 cm above the soil surface</tissue>
    </source>
</reference>
<reference evidence="1" key="2">
    <citation type="journal article" date="2015" name="Data Brief">
        <title>Shoot transcriptome of the giant reed, Arundo donax.</title>
        <authorList>
            <person name="Barrero R.A."/>
            <person name="Guerrero F.D."/>
            <person name="Moolhuijzen P."/>
            <person name="Goolsby J.A."/>
            <person name="Tidwell J."/>
            <person name="Bellgard S.E."/>
            <person name="Bellgard M.I."/>
        </authorList>
    </citation>
    <scope>NUCLEOTIDE SEQUENCE</scope>
    <source>
        <tissue evidence="1">Shoot tissue taken approximately 20 cm above the soil surface</tissue>
    </source>
</reference>
<dbReference type="EMBL" id="GBRH01176224">
    <property type="protein sequence ID" value="JAE21672.1"/>
    <property type="molecule type" value="Transcribed_RNA"/>
</dbReference>
<accession>A0A0A9GB25</accession>
<sequence length="15" mass="1881">MQNFLQLLLFVQIHH</sequence>
<organism evidence="1">
    <name type="scientific">Arundo donax</name>
    <name type="common">Giant reed</name>
    <name type="synonym">Donax arundinaceus</name>
    <dbReference type="NCBI Taxonomy" id="35708"/>
    <lineage>
        <taxon>Eukaryota</taxon>
        <taxon>Viridiplantae</taxon>
        <taxon>Streptophyta</taxon>
        <taxon>Embryophyta</taxon>
        <taxon>Tracheophyta</taxon>
        <taxon>Spermatophyta</taxon>
        <taxon>Magnoliopsida</taxon>
        <taxon>Liliopsida</taxon>
        <taxon>Poales</taxon>
        <taxon>Poaceae</taxon>
        <taxon>PACMAD clade</taxon>
        <taxon>Arundinoideae</taxon>
        <taxon>Arundineae</taxon>
        <taxon>Arundo</taxon>
    </lineage>
</organism>